<dbReference type="AlphaFoldDB" id="A0AA39CL98"/>
<dbReference type="EMBL" id="JAPDRK010000005">
    <property type="protein sequence ID" value="KAJ9612033.1"/>
    <property type="molecule type" value="Genomic_DNA"/>
</dbReference>
<accession>A0AA39CL98</accession>
<reference evidence="3" key="1">
    <citation type="submission" date="2022-10" db="EMBL/GenBank/DDBJ databases">
        <title>Culturing micro-colonial fungi from biological soil crusts in the Mojave desert and describing Neophaeococcomyces mojavensis, and introducing the new genera and species Taxawa tesnikishii.</title>
        <authorList>
            <person name="Kurbessoian T."/>
            <person name="Stajich J.E."/>
        </authorList>
    </citation>
    <scope>NUCLEOTIDE SEQUENCE</scope>
    <source>
        <strain evidence="3">TK_41</strain>
    </source>
</reference>
<organism evidence="3 4">
    <name type="scientific">Cladophialophora chaetospira</name>
    <dbReference type="NCBI Taxonomy" id="386627"/>
    <lineage>
        <taxon>Eukaryota</taxon>
        <taxon>Fungi</taxon>
        <taxon>Dikarya</taxon>
        <taxon>Ascomycota</taxon>
        <taxon>Pezizomycotina</taxon>
        <taxon>Eurotiomycetes</taxon>
        <taxon>Chaetothyriomycetidae</taxon>
        <taxon>Chaetothyriales</taxon>
        <taxon>Herpotrichiellaceae</taxon>
        <taxon>Cladophialophora</taxon>
    </lineage>
</organism>
<feature type="domain" description="NAD(P)-binding" evidence="2">
    <location>
        <begin position="7"/>
        <end position="213"/>
    </location>
</feature>
<sequence length="231" mass="24899">MHLFILGATGRTGVLALRYALEQGHNVTVLVRNQAAVETHPNLTIIEGSVLCKTDIDRAFTAAGTPVDAALQFLNSPRASDGPWAKWHGPARLIADSTALVTEALRNQQRPHGAPKPRLVVLSALGAGESRKVAGYFVRFMTDHTNVGYTYEDHNAVDAEIEGNCADKVAWTSAMAVFFSGAGVKPVKTFTATGTGFSMFITRESTARWMVDVACGKFGDEFANQRVVMSN</sequence>
<dbReference type="Gene3D" id="3.40.50.720">
    <property type="entry name" value="NAD(P)-binding Rossmann-like Domain"/>
    <property type="match status" value="1"/>
</dbReference>
<proteinExistence type="inferred from homology"/>
<dbReference type="InterPro" id="IPR016040">
    <property type="entry name" value="NAD(P)-bd_dom"/>
</dbReference>
<dbReference type="InterPro" id="IPR036291">
    <property type="entry name" value="NAD(P)-bd_dom_sf"/>
</dbReference>
<protein>
    <recommendedName>
        <fullName evidence="2">NAD(P)-binding domain-containing protein</fullName>
    </recommendedName>
</protein>
<gene>
    <name evidence="3" type="ORF">H2200_003628</name>
</gene>
<dbReference type="PANTHER" id="PTHR43355:SF2">
    <property type="entry name" value="FLAVIN REDUCTASE (NADPH)"/>
    <property type="match status" value="1"/>
</dbReference>
<evidence type="ECO:0000313" key="4">
    <source>
        <dbReference type="Proteomes" id="UP001172673"/>
    </source>
</evidence>
<evidence type="ECO:0000313" key="3">
    <source>
        <dbReference type="EMBL" id="KAJ9612033.1"/>
    </source>
</evidence>
<dbReference type="GO" id="GO:0042602">
    <property type="term" value="F:riboflavin reductase (NADPH) activity"/>
    <property type="evidence" value="ECO:0007669"/>
    <property type="project" value="TreeGrafter"/>
</dbReference>
<comment type="caution">
    <text evidence="3">The sequence shown here is derived from an EMBL/GenBank/DDBJ whole genome shotgun (WGS) entry which is preliminary data.</text>
</comment>
<dbReference type="GO" id="GO:0004074">
    <property type="term" value="F:biliverdin reductase [NAD(P)H] activity"/>
    <property type="evidence" value="ECO:0007669"/>
    <property type="project" value="TreeGrafter"/>
</dbReference>
<dbReference type="InterPro" id="IPR051606">
    <property type="entry name" value="Polyketide_Oxido-like"/>
</dbReference>
<name>A0AA39CL98_9EURO</name>
<evidence type="ECO:0000256" key="1">
    <source>
        <dbReference type="ARBA" id="ARBA00038376"/>
    </source>
</evidence>
<comment type="similarity">
    <text evidence="1">Belongs to the avfA family.</text>
</comment>
<evidence type="ECO:0000259" key="2">
    <source>
        <dbReference type="Pfam" id="PF13460"/>
    </source>
</evidence>
<dbReference type="Proteomes" id="UP001172673">
    <property type="component" value="Unassembled WGS sequence"/>
</dbReference>
<keyword evidence="4" id="KW-1185">Reference proteome</keyword>
<dbReference type="Pfam" id="PF13460">
    <property type="entry name" value="NAD_binding_10"/>
    <property type="match status" value="1"/>
</dbReference>
<dbReference type="PANTHER" id="PTHR43355">
    <property type="entry name" value="FLAVIN REDUCTASE (NADPH)"/>
    <property type="match status" value="1"/>
</dbReference>
<dbReference type="SUPFAM" id="SSF51735">
    <property type="entry name" value="NAD(P)-binding Rossmann-fold domains"/>
    <property type="match status" value="1"/>
</dbReference>